<comment type="similarity">
    <text evidence="1">Belongs to the bacterial solute-binding protein 1 family.</text>
</comment>
<feature type="signal peptide" evidence="4">
    <location>
        <begin position="1"/>
        <end position="23"/>
    </location>
</feature>
<dbReference type="GO" id="GO:0042956">
    <property type="term" value="P:maltodextrin transmembrane transport"/>
    <property type="evidence" value="ECO:0007669"/>
    <property type="project" value="TreeGrafter"/>
</dbReference>
<keyword evidence="6" id="KW-1185">Reference proteome</keyword>
<dbReference type="Gene3D" id="3.40.190.10">
    <property type="entry name" value="Periplasmic binding protein-like II"/>
    <property type="match status" value="2"/>
</dbReference>
<dbReference type="SUPFAM" id="SSF53850">
    <property type="entry name" value="Periplasmic binding protein-like II"/>
    <property type="match status" value="1"/>
</dbReference>
<evidence type="ECO:0000256" key="4">
    <source>
        <dbReference type="SAM" id="SignalP"/>
    </source>
</evidence>
<proteinExistence type="inferred from homology"/>
<evidence type="ECO:0000256" key="3">
    <source>
        <dbReference type="ARBA" id="ARBA00022729"/>
    </source>
</evidence>
<dbReference type="RefSeq" id="WP_136372927.1">
    <property type="nucleotide sequence ID" value="NZ_SSOB01000046.1"/>
</dbReference>
<dbReference type="PANTHER" id="PTHR30061:SF50">
    <property type="entry name" value="MALTOSE_MALTODEXTRIN-BINDING PERIPLASMIC PROTEIN"/>
    <property type="match status" value="1"/>
</dbReference>
<dbReference type="Proteomes" id="UP000310636">
    <property type="component" value="Unassembled WGS sequence"/>
</dbReference>
<evidence type="ECO:0000256" key="1">
    <source>
        <dbReference type="ARBA" id="ARBA00008520"/>
    </source>
</evidence>
<sequence length="432" mass="47457">MGGRRALRLLALLLLVAVGTAEAACGNSLVLSSSRPSAAQGEDGDKVVLEFWHTYSDLETQVFTEKVLPLFEQAYPNIRIHAVRKDSTDQLKASILATVADNKAPDVMRMDIIWVPEFAKRGALAPLSGMEGFDSLRDQFIGSMLRTALYDGEYYGLPVNATTRAAIFNKNLLQEAGLEEPPTTFDELYDASVRLKSKVSGAYGIGLCCSNGWGSLPYFWTFGGELMDADYTRATGYLDSEASRAALAKLKAWYDEGIIGPSVVGGQPGTWDGVLKGQLLMIDEAHWFQAVNASGENREYLDDIVFSTLPSDVRQGTSVLGGENLVIFGQSTHAKEAWQFIQWMTSEQPQRLMAETGLLPTNNNLHLSAPNTMIATYLEQLAHAEPRPPIPEWTKIEDVFARMVERILTGEQPVEEATRQAAQQIDAIMSVP</sequence>
<evidence type="ECO:0000313" key="6">
    <source>
        <dbReference type="Proteomes" id="UP000310636"/>
    </source>
</evidence>
<dbReference type="GO" id="GO:1901982">
    <property type="term" value="F:maltose binding"/>
    <property type="evidence" value="ECO:0007669"/>
    <property type="project" value="TreeGrafter"/>
</dbReference>
<organism evidence="5 6">
    <name type="scientific">Cohnella fermenti</name>
    <dbReference type="NCBI Taxonomy" id="2565925"/>
    <lineage>
        <taxon>Bacteria</taxon>
        <taxon>Bacillati</taxon>
        <taxon>Bacillota</taxon>
        <taxon>Bacilli</taxon>
        <taxon>Bacillales</taxon>
        <taxon>Paenibacillaceae</taxon>
        <taxon>Cohnella</taxon>
    </lineage>
</organism>
<gene>
    <name evidence="5" type="ORF">E6C55_26875</name>
</gene>
<dbReference type="GO" id="GO:0015768">
    <property type="term" value="P:maltose transport"/>
    <property type="evidence" value="ECO:0007669"/>
    <property type="project" value="TreeGrafter"/>
</dbReference>
<evidence type="ECO:0000313" key="5">
    <source>
        <dbReference type="EMBL" id="THF74004.1"/>
    </source>
</evidence>
<comment type="caution">
    <text evidence="5">The sequence shown here is derived from an EMBL/GenBank/DDBJ whole genome shotgun (WGS) entry which is preliminary data.</text>
</comment>
<reference evidence="5 6" key="1">
    <citation type="submission" date="2019-04" db="EMBL/GenBank/DDBJ databases">
        <title>Cohnella sp. nov. isolated from preserved vegetables.</title>
        <authorList>
            <person name="Lin S.-Y."/>
            <person name="Hung M.-H."/>
            <person name="Young C.-C."/>
        </authorList>
    </citation>
    <scope>NUCLEOTIDE SEQUENCE [LARGE SCALE GENOMIC DNA]</scope>
    <source>
        <strain evidence="5 6">CC-MHH1044</strain>
    </source>
</reference>
<dbReference type="EMBL" id="SSOB01000046">
    <property type="protein sequence ID" value="THF74004.1"/>
    <property type="molecule type" value="Genomic_DNA"/>
</dbReference>
<dbReference type="OrthoDB" id="9795467at2"/>
<dbReference type="AlphaFoldDB" id="A0A4V3WDX7"/>
<name>A0A4V3WDX7_9BACL</name>
<dbReference type="InterPro" id="IPR006059">
    <property type="entry name" value="SBP"/>
</dbReference>
<dbReference type="GO" id="GO:0055052">
    <property type="term" value="C:ATP-binding cassette (ABC) transporter complex, substrate-binding subunit-containing"/>
    <property type="evidence" value="ECO:0007669"/>
    <property type="project" value="TreeGrafter"/>
</dbReference>
<feature type="chain" id="PRO_5020976313" evidence="4">
    <location>
        <begin position="24"/>
        <end position="432"/>
    </location>
</feature>
<accession>A0A4V3WDX7</accession>
<protein>
    <submittedName>
        <fullName evidence="5">Extracellular solute-binding protein</fullName>
    </submittedName>
</protein>
<keyword evidence="3 4" id="KW-0732">Signal</keyword>
<keyword evidence="2" id="KW-0813">Transport</keyword>
<dbReference type="PANTHER" id="PTHR30061">
    <property type="entry name" value="MALTOSE-BINDING PERIPLASMIC PROTEIN"/>
    <property type="match status" value="1"/>
</dbReference>
<evidence type="ECO:0000256" key="2">
    <source>
        <dbReference type="ARBA" id="ARBA00022448"/>
    </source>
</evidence>
<dbReference type="Pfam" id="PF13416">
    <property type="entry name" value="SBP_bac_8"/>
    <property type="match status" value="1"/>
</dbReference>